<dbReference type="Proteomes" id="UP001597104">
    <property type="component" value="Unassembled WGS sequence"/>
</dbReference>
<evidence type="ECO:0000313" key="6">
    <source>
        <dbReference type="Proteomes" id="UP001597104"/>
    </source>
</evidence>
<dbReference type="InterPro" id="IPR029039">
    <property type="entry name" value="Flavoprotein-like_sf"/>
</dbReference>
<gene>
    <name evidence="5" type="ORF">ACFQZ7_04025</name>
</gene>
<comment type="caution">
    <text evidence="5">The sequence shown here is derived from an EMBL/GenBank/DDBJ whole genome shotgun (WGS) entry which is preliminary data.</text>
</comment>
<dbReference type="Pfam" id="PF03358">
    <property type="entry name" value="FMN_red"/>
    <property type="match status" value="1"/>
</dbReference>
<name>A0ABW3EB47_9LACO</name>
<dbReference type="PANTHER" id="PTHR43278">
    <property type="entry name" value="NAD(P)H-DEPENDENT FMN-CONTAINING OXIDOREDUCTASE YWQN-RELATED"/>
    <property type="match status" value="1"/>
</dbReference>
<reference evidence="6" key="1">
    <citation type="journal article" date="2019" name="Int. J. Syst. Evol. Microbiol.">
        <title>The Global Catalogue of Microorganisms (GCM) 10K type strain sequencing project: providing services to taxonomists for standard genome sequencing and annotation.</title>
        <authorList>
            <consortium name="The Broad Institute Genomics Platform"/>
            <consortium name="The Broad Institute Genome Sequencing Center for Infectious Disease"/>
            <person name="Wu L."/>
            <person name="Ma J."/>
        </authorList>
    </citation>
    <scope>NUCLEOTIDE SEQUENCE [LARGE SCALE GENOMIC DNA]</scope>
    <source>
        <strain evidence="6">CCM 8925</strain>
    </source>
</reference>
<feature type="transmembrane region" description="Helical" evidence="3">
    <location>
        <begin position="224"/>
        <end position="248"/>
    </location>
</feature>
<evidence type="ECO:0000256" key="2">
    <source>
        <dbReference type="ARBA" id="ARBA00022643"/>
    </source>
</evidence>
<dbReference type="SUPFAM" id="SSF52218">
    <property type="entry name" value="Flavoproteins"/>
    <property type="match status" value="1"/>
</dbReference>
<sequence length="253" mass="28465">MKVLGILGAHKRDGLTAQYLAATAKGLPTAVDYELLYLADYAIEPDTGQPNPVLDQLEAKLQASDLWIIAAPTYWGALAGTMKNFFDCMRPRMVRMTKAADTLPGQFKNKHYLALTTCFQSSLENFFVGITDDTFKTIDRVLTGAGLIKVGEIVGTGTWQQHQPNPQKLALCTRWGAKLATKQKKDDNTVKRYIQLFGMIAVMALVTMGLQQLLFNVFANGQFWITYATFVIIFYVLLASLLHFFTFLRHRRR</sequence>
<accession>A0ABW3EB47</accession>
<keyword evidence="2" id="KW-0288">FMN</keyword>
<proteinExistence type="predicted"/>
<dbReference type="Gene3D" id="3.40.50.360">
    <property type="match status" value="1"/>
</dbReference>
<dbReference type="InterPro" id="IPR005025">
    <property type="entry name" value="FMN_Rdtase-like_dom"/>
</dbReference>
<evidence type="ECO:0000259" key="4">
    <source>
        <dbReference type="Pfam" id="PF03358"/>
    </source>
</evidence>
<feature type="domain" description="NADPH-dependent FMN reductase-like" evidence="4">
    <location>
        <begin position="1"/>
        <end position="97"/>
    </location>
</feature>
<protein>
    <submittedName>
        <fullName evidence="5">Flavodoxin family protein</fullName>
    </submittedName>
</protein>
<evidence type="ECO:0000256" key="1">
    <source>
        <dbReference type="ARBA" id="ARBA00022630"/>
    </source>
</evidence>
<keyword evidence="3" id="KW-1133">Transmembrane helix</keyword>
<keyword evidence="3" id="KW-0812">Transmembrane</keyword>
<evidence type="ECO:0000313" key="5">
    <source>
        <dbReference type="EMBL" id="MFD0896900.1"/>
    </source>
</evidence>
<dbReference type="EMBL" id="JBHTIO010000021">
    <property type="protein sequence ID" value="MFD0896900.1"/>
    <property type="molecule type" value="Genomic_DNA"/>
</dbReference>
<organism evidence="5 6">
    <name type="scientific">Loigolactobacillus binensis</name>
    <dbReference type="NCBI Taxonomy" id="2559922"/>
    <lineage>
        <taxon>Bacteria</taxon>
        <taxon>Bacillati</taxon>
        <taxon>Bacillota</taxon>
        <taxon>Bacilli</taxon>
        <taxon>Lactobacillales</taxon>
        <taxon>Lactobacillaceae</taxon>
        <taxon>Loigolactobacillus</taxon>
    </lineage>
</organism>
<keyword evidence="6" id="KW-1185">Reference proteome</keyword>
<dbReference type="InterPro" id="IPR051796">
    <property type="entry name" value="ISF_SsuE-like"/>
</dbReference>
<dbReference type="PANTHER" id="PTHR43278:SF4">
    <property type="entry name" value="NAD(P)H-DEPENDENT FMN-CONTAINING OXIDOREDUCTASE YWQN-RELATED"/>
    <property type="match status" value="1"/>
</dbReference>
<keyword evidence="3" id="KW-0472">Membrane</keyword>
<evidence type="ECO:0000256" key="3">
    <source>
        <dbReference type="SAM" id="Phobius"/>
    </source>
</evidence>
<dbReference type="RefSeq" id="WP_137638262.1">
    <property type="nucleotide sequence ID" value="NZ_BJDN01000021.1"/>
</dbReference>
<feature type="transmembrane region" description="Helical" evidence="3">
    <location>
        <begin position="193"/>
        <end position="218"/>
    </location>
</feature>
<feature type="transmembrane region" description="Helical" evidence="3">
    <location>
        <begin position="66"/>
        <end position="86"/>
    </location>
</feature>
<keyword evidence="1" id="KW-0285">Flavoprotein</keyword>